<protein>
    <submittedName>
        <fullName evidence="2">Uncharacterized protein</fullName>
    </submittedName>
</protein>
<evidence type="ECO:0000313" key="3">
    <source>
        <dbReference type="Proteomes" id="UP000747110"/>
    </source>
</evidence>
<feature type="region of interest" description="Disordered" evidence="1">
    <location>
        <begin position="287"/>
        <end position="323"/>
    </location>
</feature>
<accession>A0A8J4D2E2</accession>
<evidence type="ECO:0000256" key="1">
    <source>
        <dbReference type="SAM" id="MobiDB-lite"/>
    </source>
</evidence>
<feature type="compositionally biased region" description="Polar residues" evidence="1">
    <location>
        <begin position="287"/>
        <end position="308"/>
    </location>
</feature>
<gene>
    <name evidence="2" type="ORF">Vretifemale_21062</name>
</gene>
<sequence>MRMTAAAHSMEGFLRIMCWPKFASRALGSFAQFEHEFEGHLSNIKLYAALENKQALLILAFPTMARNVCKNHHDPFTTWSLAEHPKILLEHKQAWLQAGNLEVDYEGMEFIGADGKLVPDLWMFYLAKVKAKFDISDPDAKWRVRRFQQAEAETPMQAVQRFMDLVGRIRKGDISDDDLATYFFDGLRDEELRESIMMAHMKLPLDKIGTWSLAFVTNHAQRYYVIKCITRRGVVMEGSSEPKRNGSAAVSFTADDLPLSDQVVMPRESQASRDSRKATMCSTKIVSNQANSLQGTPKANQGAPSATQRGRGARGGRDNIQRRRADGCPCSYAKCLGRRAAHSETECWTRQLDEGRVDAQAPPPAYFVERHKMARASEASKAMMSRLIT</sequence>
<organism evidence="2 3">
    <name type="scientific">Volvox reticuliferus</name>
    <dbReference type="NCBI Taxonomy" id="1737510"/>
    <lineage>
        <taxon>Eukaryota</taxon>
        <taxon>Viridiplantae</taxon>
        <taxon>Chlorophyta</taxon>
        <taxon>core chlorophytes</taxon>
        <taxon>Chlorophyceae</taxon>
        <taxon>CS clade</taxon>
        <taxon>Chlamydomonadales</taxon>
        <taxon>Volvocaceae</taxon>
        <taxon>Volvox</taxon>
    </lineage>
</organism>
<keyword evidence="3" id="KW-1185">Reference proteome</keyword>
<reference evidence="2" key="1">
    <citation type="journal article" date="2021" name="Proc. Natl. Acad. Sci. U.S.A.">
        <title>Three genomes in the algal genus Volvox reveal the fate of a haploid sex-determining region after a transition to homothallism.</title>
        <authorList>
            <person name="Yamamoto K."/>
            <person name="Hamaji T."/>
            <person name="Kawai-Toyooka H."/>
            <person name="Matsuzaki R."/>
            <person name="Takahashi F."/>
            <person name="Nishimura Y."/>
            <person name="Kawachi M."/>
            <person name="Noguchi H."/>
            <person name="Minakuchi Y."/>
            <person name="Umen J.G."/>
            <person name="Toyoda A."/>
            <person name="Nozaki H."/>
        </authorList>
    </citation>
    <scope>NUCLEOTIDE SEQUENCE</scope>
    <source>
        <strain evidence="2">NIES-3786</strain>
    </source>
</reference>
<dbReference type="AlphaFoldDB" id="A0A8J4D2E2"/>
<proteinExistence type="predicted"/>
<dbReference type="EMBL" id="BNCP01000147">
    <property type="protein sequence ID" value="GIL93670.1"/>
    <property type="molecule type" value="Genomic_DNA"/>
</dbReference>
<evidence type="ECO:0000313" key="2">
    <source>
        <dbReference type="EMBL" id="GIL93670.1"/>
    </source>
</evidence>
<dbReference type="Proteomes" id="UP000747110">
    <property type="component" value="Unassembled WGS sequence"/>
</dbReference>
<name>A0A8J4D2E2_9CHLO</name>
<comment type="caution">
    <text evidence="2">The sequence shown here is derived from an EMBL/GenBank/DDBJ whole genome shotgun (WGS) entry which is preliminary data.</text>
</comment>
<feature type="region of interest" description="Disordered" evidence="1">
    <location>
        <begin position="261"/>
        <end position="280"/>
    </location>
</feature>